<accession>A0A2V2BJY4</accession>
<proteinExistence type="predicted"/>
<sequence>MSNAIITSLLSLLRRTIPWLSLRGRRLPHDHADLTRDGDRPSRLSPAPVFAGPDGTLSHASNALIQASETSSDPCPPPDRTMLLWLSRCFLFVSLLLPGSNMASHCSGACYAATNTLITLHFFRRCYESGKPSSGMVKCFSRQLRSVALIRFIHASRSAAPPGRLKRFRHDHHSGKKKRSQVRPPFRADPEPEQPVRASPAEPSLFSPDTLLRQHPLPPSSPCTGRQYQEMPSGVSPPLNTPTTSTGCVP</sequence>
<dbReference type="Proteomes" id="UP000245981">
    <property type="component" value="Unassembled WGS sequence"/>
</dbReference>
<feature type="compositionally biased region" description="Polar residues" evidence="1">
    <location>
        <begin position="241"/>
        <end position="250"/>
    </location>
</feature>
<name>A0A2V2BJY4_9GAMM</name>
<dbReference type="EMBL" id="QGHF01000003">
    <property type="protein sequence ID" value="PWK98506.1"/>
    <property type="molecule type" value="Genomic_DNA"/>
</dbReference>
<dbReference type="STRING" id="574096.HA38_08300"/>
<dbReference type="OrthoDB" id="9959024at2"/>
<evidence type="ECO:0000256" key="1">
    <source>
        <dbReference type="SAM" id="MobiDB-lite"/>
    </source>
</evidence>
<organism evidence="2 3">
    <name type="scientific">Pantoea allii</name>
    <dbReference type="NCBI Taxonomy" id="574096"/>
    <lineage>
        <taxon>Bacteria</taxon>
        <taxon>Pseudomonadati</taxon>
        <taxon>Pseudomonadota</taxon>
        <taxon>Gammaproteobacteria</taxon>
        <taxon>Enterobacterales</taxon>
        <taxon>Erwiniaceae</taxon>
        <taxon>Pantoea</taxon>
    </lineage>
</organism>
<gene>
    <name evidence="2" type="ORF">C7431_103273</name>
</gene>
<reference evidence="2 3" key="1">
    <citation type="submission" date="2018-05" db="EMBL/GenBank/DDBJ databases">
        <title>Genomic Encyclopedia of Type Strains, Phase IV (KMG-V): Genome sequencing to study the core and pangenomes of soil and plant-associated prokaryotes.</title>
        <authorList>
            <person name="Whitman W."/>
        </authorList>
    </citation>
    <scope>NUCLEOTIDE SEQUENCE [LARGE SCALE GENOMIC DNA]</scope>
    <source>
        <strain evidence="2 3">PNA 200-10</strain>
    </source>
</reference>
<feature type="region of interest" description="Disordered" evidence="1">
    <location>
        <begin position="161"/>
        <end position="250"/>
    </location>
</feature>
<feature type="compositionally biased region" description="Basic residues" evidence="1">
    <location>
        <begin position="164"/>
        <end position="181"/>
    </location>
</feature>
<evidence type="ECO:0000313" key="2">
    <source>
        <dbReference type="EMBL" id="PWK98506.1"/>
    </source>
</evidence>
<comment type="caution">
    <text evidence="2">The sequence shown here is derived from an EMBL/GenBank/DDBJ whole genome shotgun (WGS) entry which is preliminary data.</text>
</comment>
<dbReference type="AlphaFoldDB" id="A0A2V2BJY4"/>
<evidence type="ECO:0000313" key="3">
    <source>
        <dbReference type="Proteomes" id="UP000245981"/>
    </source>
</evidence>
<protein>
    <submittedName>
        <fullName evidence="2">Uncharacterized protein</fullName>
    </submittedName>
</protein>